<feature type="signal peptide" evidence="4">
    <location>
        <begin position="1"/>
        <end position="20"/>
    </location>
</feature>
<feature type="domain" description="Polysaccharide lyase family 8 central" evidence="5">
    <location>
        <begin position="396"/>
        <end position="648"/>
    </location>
</feature>
<feature type="chain" id="PRO_5045398968" description="Polysaccharide lyase family 8 protein" evidence="4">
    <location>
        <begin position="21"/>
        <end position="802"/>
    </location>
</feature>
<dbReference type="Gene3D" id="2.60.220.10">
    <property type="entry name" value="Polysaccharide lyase family 8-like, C-terminal"/>
    <property type="match status" value="1"/>
</dbReference>
<dbReference type="InterPro" id="IPR003159">
    <property type="entry name" value="Lyase_8_central_dom"/>
</dbReference>
<dbReference type="InterPro" id="IPR011071">
    <property type="entry name" value="Lyase_8-like_C"/>
</dbReference>
<dbReference type="Pfam" id="PF08124">
    <property type="entry name" value="Lyase_8_N"/>
    <property type="match status" value="1"/>
</dbReference>
<dbReference type="Proteomes" id="UP001586593">
    <property type="component" value="Unassembled WGS sequence"/>
</dbReference>
<evidence type="ECO:0000256" key="4">
    <source>
        <dbReference type="SAM" id="SignalP"/>
    </source>
</evidence>
<dbReference type="InterPro" id="IPR014718">
    <property type="entry name" value="GH-type_carb-bd"/>
</dbReference>
<dbReference type="EMBL" id="JAZHXJ010000118">
    <property type="protein sequence ID" value="KAL1873622.1"/>
    <property type="molecule type" value="Genomic_DNA"/>
</dbReference>
<gene>
    <name evidence="7" type="ORF">VTK73DRAFT_809</name>
</gene>
<evidence type="ECO:0000259" key="6">
    <source>
        <dbReference type="Pfam" id="PF08124"/>
    </source>
</evidence>
<evidence type="ECO:0000256" key="3">
    <source>
        <dbReference type="ARBA" id="ARBA00023239"/>
    </source>
</evidence>
<evidence type="ECO:0000256" key="2">
    <source>
        <dbReference type="ARBA" id="ARBA00022729"/>
    </source>
</evidence>
<dbReference type="Gene3D" id="2.70.98.10">
    <property type="match status" value="1"/>
</dbReference>
<evidence type="ECO:0000313" key="8">
    <source>
        <dbReference type="Proteomes" id="UP001586593"/>
    </source>
</evidence>
<reference evidence="7 8" key="1">
    <citation type="journal article" date="2024" name="Commun. Biol.">
        <title>Comparative genomic analysis of thermophilic fungi reveals convergent evolutionary adaptations and gene losses.</title>
        <authorList>
            <person name="Steindorff A.S."/>
            <person name="Aguilar-Pontes M.V."/>
            <person name="Robinson A.J."/>
            <person name="Andreopoulos B."/>
            <person name="LaButti K."/>
            <person name="Kuo A."/>
            <person name="Mondo S."/>
            <person name="Riley R."/>
            <person name="Otillar R."/>
            <person name="Haridas S."/>
            <person name="Lipzen A."/>
            <person name="Grimwood J."/>
            <person name="Schmutz J."/>
            <person name="Clum A."/>
            <person name="Reid I.D."/>
            <person name="Moisan M.C."/>
            <person name="Butler G."/>
            <person name="Nguyen T.T.M."/>
            <person name="Dewar K."/>
            <person name="Conant G."/>
            <person name="Drula E."/>
            <person name="Henrissat B."/>
            <person name="Hansel C."/>
            <person name="Singer S."/>
            <person name="Hutchinson M.I."/>
            <person name="de Vries R.P."/>
            <person name="Natvig D.O."/>
            <person name="Powell A.J."/>
            <person name="Tsang A."/>
            <person name="Grigoriev I.V."/>
        </authorList>
    </citation>
    <scope>NUCLEOTIDE SEQUENCE [LARGE SCALE GENOMIC DNA]</scope>
    <source>
        <strain evidence="7 8">ATCC 24622</strain>
    </source>
</reference>
<evidence type="ECO:0000256" key="1">
    <source>
        <dbReference type="ARBA" id="ARBA00006699"/>
    </source>
</evidence>
<dbReference type="InterPro" id="IPR012970">
    <property type="entry name" value="Lyase_8_alpha_N"/>
</dbReference>
<keyword evidence="2 4" id="KW-0732">Signal</keyword>
<proteinExistence type="inferred from homology"/>
<dbReference type="PANTHER" id="PTHR38481">
    <property type="entry name" value="HYALURONATE LYASE"/>
    <property type="match status" value="1"/>
</dbReference>
<name>A0ABR3XD40_9PEZI</name>
<dbReference type="SUPFAM" id="SSF48230">
    <property type="entry name" value="Chondroitin AC/alginate lyase"/>
    <property type="match status" value="1"/>
</dbReference>
<protein>
    <recommendedName>
        <fullName evidence="9">Polysaccharide lyase family 8 protein</fullName>
    </recommendedName>
</protein>
<dbReference type="InterPro" id="IPR038970">
    <property type="entry name" value="Lyase_8"/>
</dbReference>
<dbReference type="InterPro" id="IPR008929">
    <property type="entry name" value="Chondroitin_lyas"/>
</dbReference>
<evidence type="ECO:0000313" key="7">
    <source>
        <dbReference type="EMBL" id="KAL1873622.1"/>
    </source>
</evidence>
<keyword evidence="8" id="KW-1185">Reference proteome</keyword>
<feature type="domain" description="Polysaccharide lyase 8 N-terminal alpha-helical" evidence="6">
    <location>
        <begin position="165"/>
        <end position="319"/>
    </location>
</feature>
<dbReference type="Pfam" id="PF02278">
    <property type="entry name" value="Lyase_8"/>
    <property type="match status" value="1"/>
</dbReference>
<dbReference type="PANTHER" id="PTHR38481:SF1">
    <property type="entry name" value="HYALURONATE LYASE"/>
    <property type="match status" value="1"/>
</dbReference>
<comment type="similarity">
    <text evidence="1">Belongs to the polysaccharide lyase 8 family.</text>
</comment>
<organism evidence="7 8">
    <name type="scientific">Phialemonium thermophilum</name>
    <dbReference type="NCBI Taxonomy" id="223376"/>
    <lineage>
        <taxon>Eukaryota</taxon>
        <taxon>Fungi</taxon>
        <taxon>Dikarya</taxon>
        <taxon>Ascomycota</taxon>
        <taxon>Pezizomycotina</taxon>
        <taxon>Sordariomycetes</taxon>
        <taxon>Sordariomycetidae</taxon>
        <taxon>Cephalothecales</taxon>
        <taxon>Cephalothecaceae</taxon>
        <taxon>Phialemonium</taxon>
    </lineage>
</organism>
<sequence length="802" mass="85965">MRYVPPVLALAGGFFASVLAQGTSDDLSLITQRRIVDLAQFPDPTWFASIQTWLGAQKDDGTWSDVDYTSGCPARESLALALPNMLPVTGGNHQHWNRLITFAAAWSGANPAVPAKWTGDATLLEAVSKGLDYWFDNDYTPADCMGNGGIAGKGCPCGTPGLWNTNWYDQAILIPQLCSTACLLVKSANLTESQRAGCKRIPDRAYQLRDQSYGTGGFMTGANAVLVMQNSVSLALFTDNATVLQDAFDRAMAVMTFADTTKQDGIHRDGSFLQHTGILYNGNYGKDQLNAFIQLEGEAIGTAFAAKDATREAVAAQIKGNEWMIFTDLKTRQEHWDFNVIGRFVAFPTPDLQANADINFNTSKLAAATADFTGTSNVNDTIRRLESNGTEKLVGNKGFWASDYMVHRRPSFILGNKLLSTRSTNSEAVNSANPLGFHLGQGTLFSYVQGDEYKDIMAAWDWNLVPGTTVLLNWPKLSSSVVGFSGKKDFVGVVSDGSVGTAVMDYVDPHDATLSFRKAWFFFDDSVLVTTSNVQVTQSGGSPPTDAPVVTVLDNRAAVAGESVWVDGQKALPESGGSKSLNGSTLFYAGNGYLSYDKDFSLTISSQVRTGNWSAISTSTQGVTSVPIFSAYTTIPRDAYTYAFFPASSRGRLSRELHTPTTVPVSADGITGVAGAGKLSVVFWPNAAAKNITVDLKKIGWAHSGSVTIASDNPGAYLFSQRCKRTGKGMRLAITLSDPTQKLSAASFSVEFDGAKLKAVRPGQDDGVSFSTSGNSAQFDVSLPTGGLAGSSVSRDVFVLWK</sequence>
<dbReference type="SUPFAM" id="SSF74650">
    <property type="entry name" value="Galactose mutarotase-like"/>
    <property type="match status" value="1"/>
</dbReference>
<dbReference type="InterPro" id="IPR011013">
    <property type="entry name" value="Gal_mutarotase_sf_dom"/>
</dbReference>
<keyword evidence="3" id="KW-0456">Lyase</keyword>
<accession>A0ABR3XD40</accession>
<dbReference type="Gene3D" id="1.50.10.100">
    <property type="entry name" value="Chondroitin AC/alginate lyase"/>
    <property type="match status" value="1"/>
</dbReference>
<evidence type="ECO:0008006" key="9">
    <source>
        <dbReference type="Google" id="ProtNLM"/>
    </source>
</evidence>
<evidence type="ECO:0000259" key="5">
    <source>
        <dbReference type="Pfam" id="PF02278"/>
    </source>
</evidence>
<comment type="caution">
    <text evidence="7">The sequence shown here is derived from an EMBL/GenBank/DDBJ whole genome shotgun (WGS) entry which is preliminary data.</text>
</comment>